<evidence type="ECO:0000313" key="5">
    <source>
        <dbReference type="EnsemblMetazoa" id="G2259.1:cds"/>
    </source>
</evidence>
<keyword evidence="2" id="KW-0964">Secreted</keyword>
<reference evidence="5" key="1">
    <citation type="submission" date="2022-08" db="UniProtKB">
        <authorList>
            <consortium name="EnsemblMetazoa"/>
        </authorList>
    </citation>
    <scope>IDENTIFICATION</scope>
    <source>
        <strain evidence="5">05x7-T-G4-1.051#20</strain>
    </source>
</reference>
<dbReference type="Proteomes" id="UP000005408">
    <property type="component" value="Unassembled WGS sequence"/>
</dbReference>
<dbReference type="Pfam" id="PF00386">
    <property type="entry name" value="C1q"/>
    <property type="match status" value="2"/>
</dbReference>
<dbReference type="InterPro" id="IPR001073">
    <property type="entry name" value="C1q_dom"/>
</dbReference>
<protein>
    <recommendedName>
        <fullName evidence="4">C1q domain-containing protein</fullName>
    </recommendedName>
</protein>
<evidence type="ECO:0000256" key="3">
    <source>
        <dbReference type="ARBA" id="ARBA00022729"/>
    </source>
</evidence>
<dbReference type="SUPFAM" id="SSF49842">
    <property type="entry name" value="TNF-like"/>
    <property type="match status" value="1"/>
</dbReference>
<accession>A0A8W8K638</accession>
<sequence length="140" mass="14732">MLVLLLLLTACDGLLLNGDASMKSRDPSVAFFSYLTDNIVNPSAGTRMTFRGVDVNTGSAYDATTGVFTAPVPGVYSFAFTASGCNVQCSSITVVHLNKGDTVWMEIPSATGSNTVAGHGNFDGGDQYHTHFSGFLIHSD</sequence>
<keyword evidence="3" id="KW-0732">Signal</keyword>
<dbReference type="EnsemblMetazoa" id="G2259.1">
    <property type="protein sequence ID" value="G2259.1:cds"/>
    <property type="gene ID" value="G2259"/>
</dbReference>
<keyword evidence="6" id="KW-1185">Reference proteome</keyword>
<organism evidence="5 6">
    <name type="scientific">Magallana gigas</name>
    <name type="common">Pacific oyster</name>
    <name type="synonym">Crassostrea gigas</name>
    <dbReference type="NCBI Taxonomy" id="29159"/>
    <lineage>
        <taxon>Eukaryota</taxon>
        <taxon>Metazoa</taxon>
        <taxon>Spiralia</taxon>
        <taxon>Lophotrochozoa</taxon>
        <taxon>Mollusca</taxon>
        <taxon>Bivalvia</taxon>
        <taxon>Autobranchia</taxon>
        <taxon>Pteriomorphia</taxon>
        <taxon>Ostreida</taxon>
        <taxon>Ostreoidea</taxon>
        <taxon>Ostreidae</taxon>
        <taxon>Magallana</taxon>
    </lineage>
</organism>
<dbReference type="SMART" id="SM00110">
    <property type="entry name" value="C1Q"/>
    <property type="match status" value="1"/>
</dbReference>
<feature type="domain" description="C1q" evidence="4">
    <location>
        <begin position="24"/>
        <end position="140"/>
    </location>
</feature>
<dbReference type="PROSITE" id="PS50871">
    <property type="entry name" value="C1Q"/>
    <property type="match status" value="1"/>
</dbReference>
<dbReference type="GO" id="GO:0005576">
    <property type="term" value="C:extracellular region"/>
    <property type="evidence" value="ECO:0007669"/>
    <property type="project" value="UniProtKB-SubCell"/>
</dbReference>
<evidence type="ECO:0000256" key="2">
    <source>
        <dbReference type="ARBA" id="ARBA00022525"/>
    </source>
</evidence>
<dbReference type="Gene3D" id="2.60.120.40">
    <property type="match status" value="2"/>
</dbReference>
<proteinExistence type="predicted"/>
<evidence type="ECO:0000259" key="4">
    <source>
        <dbReference type="PROSITE" id="PS50871"/>
    </source>
</evidence>
<name>A0A8W8K638_MAGGI</name>
<dbReference type="InterPro" id="IPR050822">
    <property type="entry name" value="Cerebellin_Synaptic_Org"/>
</dbReference>
<evidence type="ECO:0000256" key="1">
    <source>
        <dbReference type="ARBA" id="ARBA00004613"/>
    </source>
</evidence>
<dbReference type="InterPro" id="IPR008983">
    <property type="entry name" value="Tumour_necrosis_fac-like_dom"/>
</dbReference>
<dbReference type="AlphaFoldDB" id="A0A8W8K638"/>
<dbReference type="PANTHER" id="PTHR22923:SF116">
    <property type="entry name" value="C1Q DOMAIN-CONTAINING PROTEIN"/>
    <property type="match status" value="1"/>
</dbReference>
<evidence type="ECO:0000313" key="6">
    <source>
        <dbReference type="Proteomes" id="UP000005408"/>
    </source>
</evidence>
<comment type="subcellular location">
    <subcellularLocation>
        <location evidence="1">Secreted</location>
    </subcellularLocation>
</comment>
<dbReference type="PANTHER" id="PTHR22923">
    <property type="entry name" value="CEREBELLIN-RELATED"/>
    <property type="match status" value="1"/>
</dbReference>